<name>A0A365UA69_9RHOB</name>
<reference evidence="4 5" key="1">
    <citation type="submission" date="2018-07" db="EMBL/GenBank/DDBJ databases">
        <title>Rhodosalinus sp. strain E84T genomic sequence and assembly.</title>
        <authorList>
            <person name="Liu Z.-W."/>
            <person name="Lu D.-C."/>
        </authorList>
    </citation>
    <scope>NUCLEOTIDE SEQUENCE [LARGE SCALE GENOMIC DNA]</scope>
    <source>
        <strain evidence="4 5">E84</strain>
    </source>
</reference>
<dbReference type="Pfam" id="PF01370">
    <property type="entry name" value="Epimerase"/>
    <property type="match status" value="1"/>
</dbReference>
<organism evidence="4 5">
    <name type="scientific">Rhodosalinus halophilus</name>
    <dbReference type="NCBI Taxonomy" id="2259333"/>
    <lineage>
        <taxon>Bacteria</taxon>
        <taxon>Pseudomonadati</taxon>
        <taxon>Pseudomonadota</taxon>
        <taxon>Alphaproteobacteria</taxon>
        <taxon>Rhodobacterales</taxon>
        <taxon>Paracoccaceae</taxon>
        <taxon>Rhodosalinus</taxon>
    </lineage>
</organism>
<keyword evidence="5" id="KW-1185">Reference proteome</keyword>
<accession>A0A365UA69</accession>
<dbReference type="AlphaFoldDB" id="A0A365UA69"/>
<proteinExistence type="inferred from homology"/>
<comment type="pathway">
    <text evidence="1">Bacterial outer membrane biogenesis; LPS O-antigen biosynthesis.</text>
</comment>
<dbReference type="InterPro" id="IPR036291">
    <property type="entry name" value="NAD(P)-bd_dom_sf"/>
</dbReference>
<dbReference type="OrthoDB" id="9771073at2"/>
<sequence>MDALTDPFLIDPAALPGPVLVTGAGGCIGAWTVAILSRSGVPVVAFDLNDARARPALVMGEEGAAALTWETGDIADRGRLDEICDRHGIGAIIHLAGLQVPFCKADPAAGARVNVEGTINVLELARHRRLKRTAYASSVAAHGMPPGGEAVATLYGAYKLANEYTARIYWLDWGVPSVGIRPNVVYGVGRDQGMTSGVSVALAHAARGEAYEIAFGGPVSWLYAGEAAAAFIAAVAREGDDARVFDLNGACISVEDGIEILSRIAPGHRVTTTGTRLPFPPDLSDGPIRDQLGDYPSIAPEEGIRATYEAFARLAGQGRLAAQA</sequence>
<dbReference type="PANTHER" id="PTHR43000">
    <property type="entry name" value="DTDP-D-GLUCOSE 4,6-DEHYDRATASE-RELATED"/>
    <property type="match status" value="1"/>
</dbReference>
<evidence type="ECO:0000256" key="2">
    <source>
        <dbReference type="ARBA" id="ARBA00007637"/>
    </source>
</evidence>
<feature type="domain" description="NAD-dependent epimerase/dehydratase" evidence="3">
    <location>
        <begin position="19"/>
        <end position="243"/>
    </location>
</feature>
<evidence type="ECO:0000313" key="4">
    <source>
        <dbReference type="EMBL" id="RBI84983.1"/>
    </source>
</evidence>
<gene>
    <name evidence="4" type="ORF">DRV85_09970</name>
</gene>
<evidence type="ECO:0000313" key="5">
    <source>
        <dbReference type="Proteomes" id="UP000253370"/>
    </source>
</evidence>
<dbReference type="RefSeq" id="WP_113289311.1">
    <property type="nucleotide sequence ID" value="NZ_QNTQ01000008.1"/>
</dbReference>
<comment type="similarity">
    <text evidence="2">Belongs to the NAD(P)-dependent epimerase/dehydratase family.</text>
</comment>
<dbReference type="Gene3D" id="3.40.50.720">
    <property type="entry name" value="NAD(P)-binding Rossmann-like Domain"/>
    <property type="match status" value="1"/>
</dbReference>
<dbReference type="InterPro" id="IPR001509">
    <property type="entry name" value="Epimerase_deHydtase"/>
</dbReference>
<protein>
    <submittedName>
        <fullName evidence="4">NAD-dependent epimerase/dehydratase</fullName>
    </submittedName>
</protein>
<dbReference type="Proteomes" id="UP000253370">
    <property type="component" value="Unassembled WGS sequence"/>
</dbReference>
<dbReference type="CDD" id="cd08946">
    <property type="entry name" value="SDR_e"/>
    <property type="match status" value="1"/>
</dbReference>
<evidence type="ECO:0000256" key="1">
    <source>
        <dbReference type="ARBA" id="ARBA00005125"/>
    </source>
</evidence>
<dbReference type="EMBL" id="QNTQ01000008">
    <property type="protein sequence ID" value="RBI84983.1"/>
    <property type="molecule type" value="Genomic_DNA"/>
</dbReference>
<dbReference type="SUPFAM" id="SSF51735">
    <property type="entry name" value="NAD(P)-binding Rossmann-fold domains"/>
    <property type="match status" value="1"/>
</dbReference>
<evidence type="ECO:0000259" key="3">
    <source>
        <dbReference type="Pfam" id="PF01370"/>
    </source>
</evidence>
<comment type="caution">
    <text evidence="4">The sequence shown here is derived from an EMBL/GenBank/DDBJ whole genome shotgun (WGS) entry which is preliminary data.</text>
</comment>